<accession>A0A5J4QZ38</accession>
<dbReference type="InterPro" id="IPR027417">
    <property type="entry name" value="P-loop_NTPase"/>
</dbReference>
<gene>
    <name evidence="3" type="ORF">EZS27_024506</name>
</gene>
<dbReference type="Pfam" id="PF20469">
    <property type="entry name" value="OLD-like_TOPRIM"/>
    <property type="match status" value="1"/>
</dbReference>
<dbReference type="InterPro" id="IPR041685">
    <property type="entry name" value="AAA_GajA/Old/RecF-like"/>
</dbReference>
<organism evidence="3">
    <name type="scientific">termite gut metagenome</name>
    <dbReference type="NCBI Taxonomy" id="433724"/>
    <lineage>
        <taxon>unclassified sequences</taxon>
        <taxon>metagenomes</taxon>
        <taxon>organismal metagenomes</taxon>
    </lineage>
</organism>
<protein>
    <submittedName>
        <fullName evidence="3">DNA replication and repair protein RecF</fullName>
    </submittedName>
</protein>
<evidence type="ECO:0000259" key="1">
    <source>
        <dbReference type="Pfam" id="PF13175"/>
    </source>
</evidence>
<feature type="domain" description="Endonuclease GajA/Old nuclease/RecF-like AAA" evidence="1">
    <location>
        <begin position="10"/>
        <end position="393"/>
    </location>
</feature>
<proteinExistence type="predicted"/>
<dbReference type="InterPro" id="IPR051396">
    <property type="entry name" value="Bact_Antivir_Def_Nuclease"/>
</dbReference>
<dbReference type="Gene3D" id="3.40.50.300">
    <property type="entry name" value="P-loop containing nucleotide triphosphate hydrolases"/>
    <property type="match status" value="1"/>
</dbReference>
<evidence type="ECO:0000259" key="2">
    <source>
        <dbReference type="Pfam" id="PF20469"/>
    </source>
</evidence>
<dbReference type="PANTHER" id="PTHR43581:SF4">
    <property type="entry name" value="ATP_GTP PHOSPHATASE"/>
    <property type="match status" value="1"/>
</dbReference>
<dbReference type="PANTHER" id="PTHR43581">
    <property type="entry name" value="ATP/GTP PHOSPHATASE"/>
    <property type="match status" value="1"/>
</dbReference>
<reference evidence="3" key="1">
    <citation type="submission" date="2019-03" db="EMBL/GenBank/DDBJ databases">
        <title>Single cell metagenomics reveals metabolic interactions within the superorganism composed of flagellate Streblomastix strix and complex community of Bacteroidetes bacteria on its surface.</title>
        <authorList>
            <person name="Treitli S.C."/>
            <person name="Kolisko M."/>
            <person name="Husnik F."/>
            <person name="Keeling P."/>
            <person name="Hampl V."/>
        </authorList>
    </citation>
    <scope>NUCLEOTIDE SEQUENCE</scope>
    <source>
        <strain evidence="3">STM</strain>
    </source>
</reference>
<evidence type="ECO:0000313" key="3">
    <source>
        <dbReference type="EMBL" id="KAA6326384.1"/>
    </source>
</evidence>
<dbReference type="InterPro" id="IPR034139">
    <property type="entry name" value="TOPRIM_OLD"/>
</dbReference>
<dbReference type="Pfam" id="PF13175">
    <property type="entry name" value="AAA_15"/>
    <property type="match status" value="1"/>
</dbReference>
<dbReference type="EMBL" id="SNRY01002176">
    <property type="protein sequence ID" value="KAA6326384.1"/>
    <property type="molecule type" value="Genomic_DNA"/>
</dbReference>
<dbReference type="AlphaFoldDB" id="A0A5J4QZ38"/>
<dbReference type="SUPFAM" id="SSF52540">
    <property type="entry name" value="P-loop containing nucleoside triphosphate hydrolases"/>
    <property type="match status" value="1"/>
</dbReference>
<comment type="caution">
    <text evidence="3">The sequence shown here is derived from an EMBL/GenBank/DDBJ whole genome shotgun (WGS) entry which is preliminary data.</text>
</comment>
<dbReference type="CDD" id="cd00267">
    <property type="entry name" value="ABC_ATPase"/>
    <property type="match status" value="1"/>
</dbReference>
<name>A0A5J4QZ38_9ZZZZ</name>
<feature type="domain" description="OLD protein-like TOPRIM" evidence="2">
    <location>
        <begin position="445"/>
        <end position="507"/>
    </location>
</feature>
<sequence length="636" mass="73333">MATQHRTITLKRVTINKYKCIQNPQVIDIDPAITALVGMNESGKTSVLEAIDKVNSGSKSLFNKSQDYPKSELIDFNNSEEDCEIINCEYEISKTLLNEIAQELGEGVFTITSFSIGRYYKDNLLYFNDITTKLEEYLTLKVQDYTLSDFTKNAIIKTISLQEISNIPAIEGDTDLSRLKTHVKQIINDGWSWEDALSSYVAKKWIYPRVPKCLYYDEYYLFKGTISVNELENKSNNEKTKIAKAFFELAGIKQEDISNDENEDEYEKYVAVLETSSNKITKEFFEYWSTNKSLDIKIQDKKIDGDFDIRINNQKHHTSLPFDRRSKGFKYFFSFFVWFNKIQADKDSDYILLLDEPGLCLHASAQADLLRFMEECLSKKYQIIYTTHSPFMIDANHLDRIRTCLATDEGTKISDAIQERDPNTLFPLQAALGYHIAQTLFVSPNNLLVEGIADLTYLPILSNVLKLNNRTCLKDNITIVPVGGLNKVSTFISLLRGQRLNIVCLLDTFTNSKSKEKVDNLIRDKIIKDKNIRFFDEFANNGEKVADIEDLFEKSDYLKLFNAAFENEYLEIKETELDDTSMRTIVKQINKKIGKDRFDHYRPASKLTQLGVGIAFFSPKTLDNFENMFKEINKLF</sequence>